<feature type="transmembrane region" description="Helical" evidence="2">
    <location>
        <begin position="219"/>
        <end position="242"/>
    </location>
</feature>
<sequence>MSRARQPTGVRGGSVDHPDPHGDERPEHHAIQPHLANGADQPPADGSQAPRQQTKSMLKNQTKMRNHMVSENLHGMRVVLLWASRVTPPQIKGFCMDGMHCWPMKVFAITMTVVHVICCFSAFYVTASLYSSGLRSAMFYQGGGVVMIVMAAIGAGAAVVLALFFDFDEMRMTALVGPMMSLFVSMVLMGKRGILLGGFGGLSVGLPVGSLMESHEVGLSLGAIVGLLVGGILGICPFFSSLDMNQRYMNKQHEFGRLSVEDGWERDDNYS</sequence>
<feature type="transmembrane region" description="Helical" evidence="2">
    <location>
        <begin position="145"/>
        <end position="167"/>
    </location>
</feature>
<keyword evidence="2" id="KW-1133">Transmembrane helix</keyword>
<dbReference type="GeneID" id="94193262"/>
<feature type="transmembrane region" description="Helical" evidence="2">
    <location>
        <begin position="179"/>
        <end position="199"/>
    </location>
</feature>
<dbReference type="Proteomes" id="UP001497744">
    <property type="component" value="Unassembled WGS sequence"/>
</dbReference>
<organism evidence="3 4">
    <name type="scientific">Babesia caballi</name>
    <dbReference type="NCBI Taxonomy" id="5871"/>
    <lineage>
        <taxon>Eukaryota</taxon>
        <taxon>Sar</taxon>
        <taxon>Alveolata</taxon>
        <taxon>Apicomplexa</taxon>
        <taxon>Aconoidasida</taxon>
        <taxon>Piroplasmida</taxon>
        <taxon>Babesiidae</taxon>
        <taxon>Babesia</taxon>
    </lineage>
</organism>
<evidence type="ECO:0000256" key="2">
    <source>
        <dbReference type="SAM" id="Phobius"/>
    </source>
</evidence>
<evidence type="ECO:0000313" key="3">
    <source>
        <dbReference type="EMBL" id="GIX61779.1"/>
    </source>
</evidence>
<gene>
    <name evidence="3" type="ORF">BcabD6B2_12140</name>
</gene>
<feature type="region of interest" description="Disordered" evidence="1">
    <location>
        <begin position="1"/>
        <end position="57"/>
    </location>
</feature>
<keyword evidence="4" id="KW-1185">Reference proteome</keyword>
<evidence type="ECO:0000313" key="4">
    <source>
        <dbReference type="Proteomes" id="UP001497744"/>
    </source>
</evidence>
<dbReference type="EMBL" id="BPLF01000001">
    <property type="protein sequence ID" value="GIX61779.1"/>
    <property type="molecule type" value="Genomic_DNA"/>
</dbReference>
<reference evidence="3 4" key="1">
    <citation type="submission" date="2021-06" db="EMBL/GenBank/DDBJ databases">
        <title>Genome sequence of Babesia caballi.</title>
        <authorList>
            <person name="Yamagishi J."/>
            <person name="Kidaka T."/>
            <person name="Ochi A."/>
        </authorList>
    </citation>
    <scope>NUCLEOTIDE SEQUENCE [LARGE SCALE GENOMIC DNA]</scope>
    <source>
        <strain evidence="3">USDA-D6B2</strain>
    </source>
</reference>
<evidence type="ECO:0000256" key="1">
    <source>
        <dbReference type="SAM" id="MobiDB-lite"/>
    </source>
</evidence>
<keyword evidence="2 3" id="KW-0812">Transmembrane</keyword>
<feature type="transmembrane region" description="Helical" evidence="2">
    <location>
        <begin position="106"/>
        <end position="125"/>
    </location>
</feature>
<feature type="compositionally biased region" description="Basic and acidic residues" evidence="1">
    <location>
        <begin position="14"/>
        <end position="30"/>
    </location>
</feature>
<dbReference type="RefSeq" id="XP_067713850.1">
    <property type="nucleotide sequence ID" value="XM_067857749.1"/>
</dbReference>
<protein>
    <submittedName>
        <fullName evidence="3">Transmembrane protein, putative</fullName>
    </submittedName>
</protein>
<accession>A0AAV4LPD5</accession>
<dbReference type="AlphaFoldDB" id="A0AAV4LPD5"/>
<proteinExistence type="predicted"/>
<keyword evidence="2" id="KW-0472">Membrane</keyword>
<comment type="caution">
    <text evidence="3">The sequence shown here is derived from an EMBL/GenBank/DDBJ whole genome shotgun (WGS) entry which is preliminary data.</text>
</comment>
<name>A0AAV4LPD5_BABCB</name>